<keyword evidence="2" id="KW-1185">Reference proteome</keyword>
<dbReference type="Pfam" id="PF12686">
    <property type="entry name" value="DUF3800"/>
    <property type="match status" value="1"/>
</dbReference>
<evidence type="ECO:0000313" key="1">
    <source>
        <dbReference type="EMBL" id="KAA5538326.1"/>
    </source>
</evidence>
<dbReference type="AlphaFoldDB" id="A0A5M6CTP2"/>
<sequence length="376" mass="44179">MKQVIAFADEFGNNSFRFNTESTHFIIAAIIVNYEDLPEFYENIENIRKKYFQTGEIKSSKIKGNYKRRELILKDIVKLKFNIYSVVVDKTKLFGEGFKFKKSFYKYLNGILYKELFKTFPKLELKVDEHGGNDFMLEFKNYVQQNHISTLFEGSEFLVNKSHNELGVQVADLIAGTLGYIFDEHKKSEYSETFMNIISKRLISINQFPKPYLIQEYTIDDNFNQTITDLSLRSIFDYLDTILIDNQQKQDSVNFLKLLVRYHESNHFKNYTTAQEFINHLNVNRETNISKEQFVNMIGNLRDKGILIGSSREGYKIPANYLEVKKYVQHGNSIIMPLLRRINVCRESILLATNKELDILDDPEFEKLKEIIKNVC</sequence>
<name>A0A5M6CTP2_9FLAO</name>
<accession>A0A5M6CTP2</accession>
<proteinExistence type="predicted"/>
<dbReference type="InterPro" id="IPR024524">
    <property type="entry name" value="DUF3800"/>
</dbReference>
<gene>
    <name evidence="1" type="ORF">F0460_01615</name>
</gene>
<dbReference type="RefSeq" id="WP_150009600.1">
    <property type="nucleotide sequence ID" value="NZ_VWSG01000001.1"/>
</dbReference>
<comment type="caution">
    <text evidence="1">The sequence shown here is derived from an EMBL/GenBank/DDBJ whole genome shotgun (WGS) entry which is preliminary data.</text>
</comment>
<dbReference type="EMBL" id="VWSG01000001">
    <property type="protein sequence ID" value="KAA5538326.1"/>
    <property type="molecule type" value="Genomic_DNA"/>
</dbReference>
<evidence type="ECO:0000313" key="2">
    <source>
        <dbReference type="Proteomes" id="UP000325141"/>
    </source>
</evidence>
<reference evidence="1 2" key="1">
    <citation type="submission" date="2019-09" db="EMBL/GenBank/DDBJ databases">
        <title>Genome sequence and assembly of Flavobacterium sp.</title>
        <authorList>
            <person name="Chhetri G."/>
        </authorList>
    </citation>
    <scope>NUCLEOTIDE SEQUENCE [LARGE SCALE GENOMIC DNA]</scope>
    <source>
        <strain evidence="1 2">SNL9</strain>
    </source>
</reference>
<protein>
    <submittedName>
        <fullName evidence="1">DUF3800 domain-containing protein</fullName>
    </submittedName>
</protein>
<dbReference type="Proteomes" id="UP000325141">
    <property type="component" value="Unassembled WGS sequence"/>
</dbReference>
<organism evidence="1 2">
    <name type="scientific">Paenimyroides baculatum</name>
    <dbReference type="NCBI Taxonomy" id="2608000"/>
    <lineage>
        <taxon>Bacteria</taxon>
        <taxon>Pseudomonadati</taxon>
        <taxon>Bacteroidota</taxon>
        <taxon>Flavobacteriia</taxon>
        <taxon>Flavobacteriales</taxon>
        <taxon>Flavobacteriaceae</taxon>
        <taxon>Paenimyroides</taxon>
    </lineage>
</organism>